<name>A0A0C1ED61_9BACT</name>
<evidence type="ECO:0000313" key="2">
    <source>
        <dbReference type="Proteomes" id="UP000031307"/>
    </source>
</evidence>
<accession>A0A0C1ED61</accession>
<protein>
    <submittedName>
        <fullName evidence="1">Uncharacterized protein</fullName>
    </submittedName>
</protein>
<sequence>MGLDLTQTAHFEATTTVETWEEQTVSLKIAIENILTETNRLIQESSDQQSIQGQRYFKLQFPLYLNGQLITNYRNTQNEPLVPLILQALKEYIFKMDIDGYAYDIQA</sequence>
<dbReference type="RefSeq" id="WP_006340917.1">
    <property type="nucleotide sequence ID" value="NZ_JASBUT010000014.1"/>
</dbReference>
<evidence type="ECO:0000313" key="1">
    <source>
        <dbReference type="EMBL" id="KIA78048.1"/>
    </source>
</evidence>
<proteinExistence type="predicted"/>
<dbReference type="EMBL" id="JSAM01000046">
    <property type="protein sequence ID" value="KIA78048.1"/>
    <property type="molecule type" value="Genomic_DNA"/>
</dbReference>
<organism evidence="1 2">
    <name type="scientific">Parachlamydia acanthamoebae</name>
    <dbReference type="NCBI Taxonomy" id="83552"/>
    <lineage>
        <taxon>Bacteria</taxon>
        <taxon>Pseudomonadati</taxon>
        <taxon>Chlamydiota</taxon>
        <taxon>Chlamydiia</taxon>
        <taxon>Parachlamydiales</taxon>
        <taxon>Parachlamydiaceae</taxon>
        <taxon>Parachlamydia</taxon>
    </lineage>
</organism>
<dbReference type="PATRIC" id="fig|83552.4.peg.771"/>
<dbReference type="Proteomes" id="UP000031307">
    <property type="component" value="Unassembled WGS sequence"/>
</dbReference>
<comment type="caution">
    <text evidence="1">The sequence shown here is derived from an EMBL/GenBank/DDBJ whole genome shotgun (WGS) entry which is preliminary data.</text>
</comment>
<reference evidence="1 2" key="1">
    <citation type="journal article" date="2014" name="Mol. Biol. Evol.">
        <title>Massive expansion of Ubiquitination-related gene families within the Chlamydiae.</title>
        <authorList>
            <person name="Domman D."/>
            <person name="Collingro A."/>
            <person name="Lagkouvardos I."/>
            <person name="Gehre L."/>
            <person name="Weinmaier T."/>
            <person name="Rattei T."/>
            <person name="Subtil A."/>
            <person name="Horn M."/>
        </authorList>
    </citation>
    <scope>NUCLEOTIDE SEQUENCE [LARGE SCALE GENOMIC DNA]</scope>
    <source>
        <strain evidence="1 2">OEW1</strain>
    </source>
</reference>
<dbReference type="AlphaFoldDB" id="A0A0C1ED61"/>
<gene>
    <name evidence="1" type="ORF">DB43_FB00160</name>
</gene>